<dbReference type="Pfam" id="PF13201">
    <property type="entry name" value="PCMD"/>
    <property type="match status" value="1"/>
</dbReference>
<reference evidence="3 4" key="1">
    <citation type="submission" date="2018-08" db="EMBL/GenBank/DDBJ databases">
        <title>A genome reference for cultivated species of the human gut microbiota.</title>
        <authorList>
            <person name="Zou Y."/>
            <person name="Xue W."/>
            <person name="Luo G."/>
        </authorList>
    </citation>
    <scope>NUCLEOTIDE SEQUENCE [LARGE SCALE GENOMIC DNA]</scope>
    <source>
        <strain evidence="3 4">OM05-15BH</strain>
    </source>
</reference>
<evidence type="ECO:0008006" key="5">
    <source>
        <dbReference type="Google" id="ProtNLM"/>
    </source>
</evidence>
<evidence type="ECO:0000259" key="1">
    <source>
        <dbReference type="Pfam" id="PF13201"/>
    </source>
</evidence>
<dbReference type="PROSITE" id="PS51257">
    <property type="entry name" value="PROKAR_LIPOPROTEIN"/>
    <property type="match status" value="1"/>
</dbReference>
<feature type="domain" description="Putative carbohydrate metabolism" evidence="1">
    <location>
        <begin position="272"/>
        <end position="512"/>
    </location>
</feature>
<dbReference type="Gene3D" id="2.60.40.2340">
    <property type="match status" value="1"/>
</dbReference>
<sequence length="519" mass="56202">MRRLILTKQDDFMKKNLFYLFALICSMSLFTACSDDDDPVYPIEEELAGTYKGTLDIELDGTPMANGMPKNITIAKAGNNIISLELKDFNFMEMNLGTIKLEKCVLKQNGTSYTFAGSQELNLSGIGKCNVDVAGTINNGKAEANLNIDVLQLGQAVKVVYKGTKLTGSESSEAKITAFTIDSELVTEQPVIDEATGTITFKVRDTATNDDLKALKPIFTISEKATVTPASGVAQDFSGGKAVIYTVISENGTVKAYEVSIAGSQSELKFSFEEWETVPGTFLTNEYYSPLPTDLLATSAPGAAYLKLFKVTDLPVFQTDDKKEGESAIKLVTMDTSDKANALVPAITSGSVFTGKFVLNTGDRIASSKFGIAYDKRPVYFRGWYKYTPGAKYIDGSKATKPEEVIEKPDIVDECAIQAVLYEAVDADGKEVILTGHDINTSDYRVAIARLEDGTAKAEYTYFDIPFTFLTGKAYETSKTYKLAIVCSSSKDGDSFMGAGGSTLILDELEVIGESVAAE</sequence>
<evidence type="ECO:0000259" key="2">
    <source>
        <dbReference type="Pfam" id="PF13944"/>
    </source>
</evidence>
<feature type="domain" description="Lipocalin-like" evidence="2">
    <location>
        <begin position="47"/>
        <end position="164"/>
    </location>
</feature>
<comment type="caution">
    <text evidence="3">The sequence shown here is derived from an EMBL/GenBank/DDBJ whole genome shotgun (WGS) entry which is preliminary data.</text>
</comment>
<name>A0A3E5BRN9_9BACE</name>
<dbReference type="InterPro" id="IPR038653">
    <property type="entry name" value="Put_CMD_sf"/>
</dbReference>
<accession>A0A3E5BRN9</accession>
<gene>
    <name evidence="3" type="ORF">DXB65_01265</name>
</gene>
<dbReference type="EMBL" id="QSUL01000001">
    <property type="protein sequence ID" value="RGN40292.1"/>
    <property type="molecule type" value="Genomic_DNA"/>
</dbReference>
<evidence type="ECO:0000313" key="4">
    <source>
        <dbReference type="Proteomes" id="UP000260983"/>
    </source>
</evidence>
<evidence type="ECO:0000313" key="3">
    <source>
        <dbReference type="EMBL" id="RGN40292.1"/>
    </source>
</evidence>
<dbReference type="AlphaFoldDB" id="A0A3E5BRN9"/>
<dbReference type="Proteomes" id="UP000260983">
    <property type="component" value="Unassembled WGS sequence"/>
</dbReference>
<organism evidence="3 4">
    <name type="scientific">Bacteroides oleiciplenus</name>
    <dbReference type="NCBI Taxonomy" id="626931"/>
    <lineage>
        <taxon>Bacteria</taxon>
        <taxon>Pseudomonadati</taxon>
        <taxon>Bacteroidota</taxon>
        <taxon>Bacteroidia</taxon>
        <taxon>Bacteroidales</taxon>
        <taxon>Bacteroidaceae</taxon>
        <taxon>Bacteroides</taxon>
    </lineage>
</organism>
<protein>
    <recommendedName>
        <fullName evidence="5">Carbohydrate metabolism domain-containing protein</fullName>
    </recommendedName>
</protein>
<dbReference type="InterPro" id="IPR024311">
    <property type="entry name" value="Lipocalin-like"/>
</dbReference>
<dbReference type="Pfam" id="PF13944">
    <property type="entry name" value="Calycin_like"/>
    <property type="match status" value="1"/>
</dbReference>
<dbReference type="Gene3D" id="2.60.120.890">
    <property type="entry name" value="BT2081, beta-jelly-roll domain"/>
    <property type="match status" value="1"/>
</dbReference>
<dbReference type="Gene3D" id="2.40.128.350">
    <property type="match status" value="1"/>
</dbReference>
<proteinExistence type="predicted"/>
<dbReference type="InterPro" id="IPR025112">
    <property type="entry name" value="PCMD"/>
</dbReference>